<organism evidence="1 2">
    <name type="scientific">Funneliformis geosporum</name>
    <dbReference type="NCBI Taxonomy" id="1117311"/>
    <lineage>
        <taxon>Eukaryota</taxon>
        <taxon>Fungi</taxon>
        <taxon>Fungi incertae sedis</taxon>
        <taxon>Mucoromycota</taxon>
        <taxon>Glomeromycotina</taxon>
        <taxon>Glomeromycetes</taxon>
        <taxon>Glomerales</taxon>
        <taxon>Glomeraceae</taxon>
        <taxon>Funneliformis</taxon>
    </lineage>
</organism>
<accession>A0A9W4T3F0</accession>
<dbReference type="Proteomes" id="UP001153678">
    <property type="component" value="Unassembled WGS sequence"/>
</dbReference>
<proteinExistence type="predicted"/>
<gene>
    <name evidence="1" type="ORF">FWILDA_LOCUS14567</name>
</gene>
<comment type="caution">
    <text evidence="1">The sequence shown here is derived from an EMBL/GenBank/DDBJ whole genome shotgun (WGS) entry which is preliminary data.</text>
</comment>
<evidence type="ECO:0000313" key="2">
    <source>
        <dbReference type="Proteomes" id="UP001153678"/>
    </source>
</evidence>
<name>A0A9W4T3F0_9GLOM</name>
<feature type="non-terminal residue" evidence="1">
    <location>
        <position position="108"/>
    </location>
</feature>
<keyword evidence="2" id="KW-1185">Reference proteome</keyword>
<dbReference type="EMBL" id="CAMKVN010006548">
    <property type="protein sequence ID" value="CAI2190421.1"/>
    <property type="molecule type" value="Genomic_DNA"/>
</dbReference>
<dbReference type="OrthoDB" id="5590473at2759"/>
<evidence type="ECO:0000313" key="1">
    <source>
        <dbReference type="EMBL" id="CAI2190421.1"/>
    </source>
</evidence>
<sequence length="108" mass="13051">RKVESIVTIYEESTSMKKIDKKPETHIRKLNEDFKKFDFYDIPSSYNQYNKFDDTIYVFINNSNILAKFSSYYQFKFRNCKLKVKKMPNVSMLDYDSLFKIIEKGRNV</sequence>
<dbReference type="AlphaFoldDB" id="A0A9W4T3F0"/>
<protein>
    <submittedName>
        <fullName evidence="1">3542_t:CDS:1</fullName>
    </submittedName>
</protein>
<reference evidence="1" key="1">
    <citation type="submission" date="2022-08" db="EMBL/GenBank/DDBJ databases">
        <authorList>
            <person name="Kallberg Y."/>
            <person name="Tangrot J."/>
            <person name="Rosling A."/>
        </authorList>
    </citation>
    <scope>NUCLEOTIDE SEQUENCE</scope>
    <source>
        <strain evidence="1">Wild A</strain>
    </source>
</reference>